<keyword evidence="6" id="KW-1185">Reference proteome</keyword>
<dbReference type="InterPro" id="IPR039111">
    <property type="entry name" value="STAP1/STAP2"/>
</dbReference>
<proteinExistence type="predicted"/>
<dbReference type="PROSITE" id="PS50001">
    <property type="entry name" value="SH2"/>
    <property type="match status" value="1"/>
</dbReference>
<feature type="domain" description="SH2" evidence="4">
    <location>
        <begin position="205"/>
        <end position="307"/>
    </location>
</feature>
<dbReference type="PANTHER" id="PTHR16186">
    <property type="entry name" value="SIGNAL-TRANSDUCING ADAPTOR PROTEIN-RELATED"/>
    <property type="match status" value="1"/>
</dbReference>
<dbReference type="Gene3D" id="2.30.29.30">
    <property type="entry name" value="Pleckstrin-homology domain (PH domain)/Phosphotyrosine-binding domain (PTB)"/>
    <property type="match status" value="1"/>
</dbReference>
<keyword evidence="3" id="KW-1133">Transmembrane helix</keyword>
<keyword evidence="3" id="KW-0472">Membrane</keyword>
<dbReference type="EMBL" id="JARBDR010000337">
    <property type="protein sequence ID" value="KAJ8315538.1"/>
    <property type="molecule type" value="Genomic_DNA"/>
</dbReference>
<dbReference type="SUPFAM" id="SSF50729">
    <property type="entry name" value="PH domain-like"/>
    <property type="match status" value="1"/>
</dbReference>
<organism evidence="5 6">
    <name type="scientific">Tegillarca granosa</name>
    <name type="common">Malaysian cockle</name>
    <name type="synonym">Anadara granosa</name>
    <dbReference type="NCBI Taxonomy" id="220873"/>
    <lineage>
        <taxon>Eukaryota</taxon>
        <taxon>Metazoa</taxon>
        <taxon>Spiralia</taxon>
        <taxon>Lophotrochozoa</taxon>
        <taxon>Mollusca</taxon>
        <taxon>Bivalvia</taxon>
        <taxon>Autobranchia</taxon>
        <taxon>Pteriomorphia</taxon>
        <taxon>Arcoida</taxon>
        <taxon>Arcoidea</taxon>
        <taxon>Arcidae</taxon>
        <taxon>Tegillarca</taxon>
    </lineage>
</organism>
<name>A0ABQ9FIH4_TEGGR</name>
<dbReference type="Proteomes" id="UP001217089">
    <property type="component" value="Unassembled WGS sequence"/>
</dbReference>
<dbReference type="InterPro" id="IPR011993">
    <property type="entry name" value="PH-like_dom_sf"/>
</dbReference>
<evidence type="ECO:0000256" key="2">
    <source>
        <dbReference type="PROSITE-ProRule" id="PRU00191"/>
    </source>
</evidence>
<evidence type="ECO:0000256" key="3">
    <source>
        <dbReference type="SAM" id="Phobius"/>
    </source>
</evidence>
<evidence type="ECO:0000313" key="6">
    <source>
        <dbReference type="Proteomes" id="UP001217089"/>
    </source>
</evidence>
<dbReference type="InterPro" id="IPR000980">
    <property type="entry name" value="SH2"/>
</dbReference>
<gene>
    <name evidence="5" type="ORF">KUTeg_007688</name>
</gene>
<accession>A0ABQ9FIH4</accession>
<dbReference type="CDD" id="cd00173">
    <property type="entry name" value="SH2"/>
    <property type="match status" value="1"/>
</dbReference>
<dbReference type="PANTHER" id="PTHR16186:SF9">
    <property type="entry name" value="SH2 DOMAIN-CONTAINING PROTEIN"/>
    <property type="match status" value="1"/>
</dbReference>
<dbReference type="Gene3D" id="3.30.505.10">
    <property type="entry name" value="SH2 domain"/>
    <property type="match status" value="1"/>
</dbReference>
<reference evidence="5 6" key="1">
    <citation type="submission" date="2022-12" db="EMBL/GenBank/DDBJ databases">
        <title>Chromosome-level genome of Tegillarca granosa.</title>
        <authorList>
            <person name="Kim J."/>
        </authorList>
    </citation>
    <scope>NUCLEOTIDE SEQUENCE [LARGE SCALE GENOMIC DNA]</scope>
    <source>
        <strain evidence="5">Teg-2019</strain>
        <tissue evidence="5">Adductor muscle</tissue>
    </source>
</reference>
<sequence>MNSSGRTPFKLFEGFLQHKGKDHQNYTDLWLVLLDSVIYVFTDSTIGKDTHIGKLTIDQYTEVHKRGGDHKSGYEFELFTGNRQTRKRNEFKSSKKFIMEVWRGYLEGLAVGTVPNDLDLLPNQVSQIKCDIDFFLKRPRFNQYLRYGNFRNSRNRMSPADGGINRHRFTDDHDFVSDQTPRLKRYVLNVYYLIIFEFCFLIHSWFFENCSRQQAERILTIGKDFGNTLMRLSSTHKDHETYVISIMFRKETRQVLLRKSRFEHFEVLPVDNGYKLNVENQMYRKKLYSTFMLMQNTFRIYTTIQQFELPAKEHVN</sequence>
<dbReference type="InterPro" id="IPR036860">
    <property type="entry name" value="SH2_dom_sf"/>
</dbReference>
<comment type="caution">
    <text evidence="5">The sequence shown here is derived from an EMBL/GenBank/DDBJ whole genome shotgun (WGS) entry which is preliminary data.</text>
</comment>
<evidence type="ECO:0000256" key="1">
    <source>
        <dbReference type="ARBA" id="ARBA00022999"/>
    </source>
</evidence>
<evidence type="ECO:0000313" key="5">
    <source>
        <dbReference type="EMBL" id="KAJ8315538.1"/>
    </source>
</evidence>
<evidence type="ECO:0000259" key="4">
    <source>
        <dbReference type="PROSITE" id="PS50001"/>
    </source>
</evidence>
<keyword evidence="3" id="KW-0812">Transmembrane</keyword>
<feature type="transmembrane region" description="Helical" evidence="3">
    <location>
        <begin position="186"/>
        <end position="207"/>
    </location>
</feature>
<dbReference type="Pfam" id="PF00017">
    <property type="entry name" value="SH2"/>
    <property type="match status" value="1"/>
</dbReference>
<dbReference type="SUPFAM" id="SSF55550">
    <property type="entry name" value="SH2 domain"/>
    <property type="match status" value="1"/>
</dbReference>
<protein>
    <recommendedName>
        <fullName evidence="4">SH2 domain-containing protein</fullName>
    </recommendedName>
</protein>
<keyword evidence="1 2" id="KW-0727">SH2 domain</keyword>